<dbReference type="InterPro" id="IPR006230">
    <property type="entry name" value="MutL"/>
</dbReference>
<proteinExistence type="predicted"/>
<name>A0A6J4N663_9PSEU</name>
<gene>
    <name evidence="1" type="ORF">AVDCRST_MAG66-307</name>
</gene>
<protein>
    <submittedName>
        <fullName evidence="1">Uncharacterized protein</fullName>
    </submittedName>
</protein>
<organism evidence="1">
    <name type="scientific">uncultured Pseudonocardia sp</name>
    <dbReference type="NCBI Taxonomy" id="211455"/>
    <lineage>
        <taxon>Bacteria</taxon>
        <taxon>Bacillati</taxon>
        <taxon>Actinomycetota</taxon>
        <taxon>Actinomycetes</taxon>
        <taxon>Pseudonocardiales</taxon>
        <taxon>Pseudonocardiaceae</taxon>
        <taxon>Pseudonocardia</taxon>
        <taxon>environmental samples</taxon>
    </lineage>
</organism>
<reference evidence="1" key="1">
    <citation type="submission" date="2020-02" db="EMBL/GenBank/DDBJ databases">
        <authorList>
            <person name="Meier V. D."/>
        </authorList>
    </citation>
    <scope>NUCLEOTIDE SEQUENCE</scope>
    <source>
        <strain evidence="1">AVDCRST_MAG66</strain>
    </source>
</reference>
<accession>A0A6J4N663</accession>
<dbReference type="AlphaFoldDB" id="A0A6J4N663"/>
<dbReference type="Pfam" id="PF13941">
    <property type="entry name" value="MutL"/>
    <property type="match status" value="1"/>
</dbReference>
<evidence type="ECO:0000313" key="1">
    <source>
        <dbReference type="EMBL" id="CAA9379062.1"/>
    </source>
</evidence>
<dbReference type="EMBL" id="CADCUS010000021">
    <property type="protein sequence ID" value="CAA9379062.1"/>
    <property type="molecule type" value="Genomic_DNA"/>
</dbReference>
<sequence>MWAGADTPDVPAGLAVDHVVPNVLDERLRASMASLTDFVHQAYMVDSKGLGPLWEITDTPIWPTPAVVELAVERMVGGRRDIVPAPLVVVDVGGATTDVLYCAELGREGEGRVAPGESVARQVFTDLGVVSSLPALRRGLAVEPELSELTAAVAPQGARSLHQDLCSGAPDLLEPPVGFLARLFLALRRLTDGARPLIDAGRVAGFLITGGAWTGTTDTDIRRVIGVACGSSPGFGEEHVDRAYRLWTDGLLAVPRQAVPGS</sequence>